<sequence>TCSGIALPSDYDGSSSSLRKVFVYVNAASNGHLYRIDSSSIYPCPGRTYGFGPDINGLKLFASLAYYGTGITGKFMLGELPTSATDCCTGVQVWRAEAIDFCCPEWNTASKKPTGRERALVAFTPDGKKGYAATKGDGLCDESAFSVSLDGNGQYWNQLSLIDTDIDRLSDVAVNGDCNTTLLFSVNTADTDEKCCCDSVWFKAEDLPEATEYNDVWLREWCKELGTDQIGLIR</sequence>
<evidence type="ECO:0008006" key="2">
    <source>
        <dbReference type="Google" id="ProtNLM"/>
    </source>
</evidence>
<comment type="caution">
    <text evidence="1">The sequence shown here is derived from an EMBL/GenBank/DDBJ whole genome shotgun (WGS) entry which is preliminary data.</text>
</comment>
<name>X1PQY6_9ZZZZ</name>
<dbReference type="EMBL" id="BARV01035732">
    <property type="protein sequence ID" value="GAI58657.1"/>
    <property type="molecule type" value="Genomic_DNA"/>
</dbReference>
<reference evidence="1" key="1">
    <citation type="journal article" date="2014" name="Front. Microbiol.">
        <title>High frequency of phylogenetically diverse reductive dehalogenase-homologous genes in deep subseafloor sedimentary metagenomes.</title>
        <authorList>
            <person name="Kawai M."/>
            <person name="Futagami T."/>
            <person name="Toyoda A."/>
            <person name="Takaki Y."/>
            <person name="Nishi S."/>
            <person name="Hori S."/>
            <person name="Arai W."/>
            <person name="Tsubouchi T."/>
            <person name="Morono Y."/>
            <person name="Uchiyama I."/>
            <person name="Ito T."/>
            <person name="Fujiyama A."/>
            <person name="Inagaki F."/>
            <person name="Takami H."/>
        </authorList>
    </citation>
    <scope>NUCLEOTIDE SEQUENCE</scope>
    <source>
        <strain evidence="1">Expedition CK06-06</strain>
    </source>
</reference>
<evidence type="ECO:0000313" key="1">
    <source>
        <dbReference type="EMBL" id="GAI58657.1"/>
    </source>
</evidence>
<protein>
    <recommendedName>
        <fullName evidence="2">PilC beta-propeller domain-containing protein</fullName>
    </recommendedName>
</protein>
<organism evidence="1">
    <name type="scientific">marine sediment metagenome</name>
    <dbReference type="NCBI Taxonomy" id="412755"/>
    <lineage>
        <taxon>unclassified sequences</taxon>
        <taxon>metagenomes</taxon>
        <taxon>ecological metagenomes</taxon>
    </lineage>
</organism>
<feature type="non-terminal residue" evidence="1">
    <location>
        <position position="1"/>
    </location>
</feature>
<proteinExistence type="predicted"/>
<accession>X1PQY6</accession>
<gene>
    <name evidence="1" type="ORF">S06H3_55696</name>
</gene>
<dbReference type="AlphaFoldDB" id="X1PQY6"/>
<feature type="non-terminal residue" evidence="1">
    <location>
        <position position="234"/>
    </location>
</feature>